<dbReference type="AlphaFoldDB" id="K1V899"/>
<dbReference type="PANTHER" id="PTHR13295">
    <property type="entry name" value="GLUTAMATE CYSTEINE LIGASE REGULATORY SUBUNIT"/>
    <property type="match status" value="1"/>
</dbReference>
<dbReference type="Proteomes" id="UP000006757">
    <property type="component" value="Unassembled WGS sequence"/>
</dbReference>
<gene>
    <name evidence="1" type="ORF">A1Q2_05508</name>
</gene>
<dbReference type="HOGENOM" id="CLU_998151_0_0_1"/>
<evidence type="ECO:0000313" key="1">
    <source>
        <dbReference type="EMBL" id="EKD00165.1"/>
    </source>
</evidence>
<dbReference type="GO" id="GO:0006750">
    <property type="term" value="P:glutathione biosynthetic process"/>
    <property type="evidence" value="ECO:0007669"/>
    <property type="project" value="InterPro"/>
</dbReference>
<dbReference type="GO" id="GO:0030234">
    <property type="term" value="F:enzyme regulator activity"/>
    <property type="evidence" value="ECO:0007669"/>
    <property type="project" value="TreeGrafter"/>
</dbReference>
<comment type="caution">
    <text evidence="1">The sequence shown here is derived from an EMBL/GenBank/DDBJ whole genome shotgun (WGS) entry which is preliminary data.</text>
</comment>
<keyword evidence="2" id="KW-1185">Reference proteome</keyword>
<protein>
    <submittedName>
        <fullName evidence="1">Uncharacterized protein</fullName>
    </submittedName>
</protein>
<evidence type="ECO:0000313" key="2">
    <source>
        <dbReference type="Proteomes" id="UP000006757"/>
    </source>
</evidence>
<proteinExistence type="predicted"/>
<accession>K1V899</accession>
<dbReference type="EMBL" id="AMBO01000346">
    <property type="protein sequence ID" value="EKD00165.1"/>
    <property type="molecule type" value="Genomic_DNA"/>
</dbReference>
<dbReference type="GO" id="GO:0017109">
    <property type="term" value="C:glutamate-cysteine ligase complex"/>
    <property type="evidence" value="ECO:0007669"/>
    <property type="project" value="TreeGrafter"/>
</dbReference>
<sequence length="279" mass="30431">MRLLLFSGSQSPLAVRYPHPKDSKLVLPPLVHRALHTALDTKPPSAALNSHTNTLIIPKPEALNKHTPAEYEQEDFEVTVKIQLRREQSTQEYLESIRSALEILSTRKGLSTPDVVLVGLPEGTSTAAWIDFWRALVGSSSSVKKWGTMNLSVAELEELCKVQAPFVDELDVPDCTTLPAEFTSFAKSNEIQLWPSGGGMGSVELHNLLQEFQPVAASLAPSVDVTALASLVPLRADGSGYEPAVQPGVSVDWVLTYTLLSRSRNIVKDKGWVHDVDSG</sequence>
<dbReference type="OMA" id="EHIGASH"/>
<dbReference type="GO" id="GO:0035226">
    <property type="term" value="F:glutamate-cysteine ligase catalytic subunit binding"/>
    <property type="evidence" value="ECO:0007669"/>
    <property type="project" value="InterPro"/>
</dbReference>
<reference evidence="1 2" key="1">
    <citation type="journal article" date="2012" name="Eukaryot. Cell">
        <title>Genome sequence of the Trichosporon asahii environmental strain CBS 8904.</title>
        <authorList>
            <person name="Yang R.Y."/>
            <person name="Li H.T."/>
            <person name="Zhu H."/>
            <person name="Zhou G.P."/>
            <person name="Wang M."/>
            <person name="Wang L."/>
        </authorList>
    </citation>
    <scope>NUCLEOTIDE SEQUENCE [LARGE SCALE GENOMIC DNA]</scope>
    <source>
        <strain evidence="1 2">CBS 8904</strain>
    </source>
</reference>
<dbReference type="OrthoDB" id="5596051at2759"/>
<name>K1V899_TRIAC</name>
<dbReference type="InParanoid" id="K1V899"/>
<organism evidence="1 2">
    <name type="scientific">Trichosporon asahii var. asahii (strain CBS 8904)</name>
    <name type="common">Yeast</name>
    <dbReference type="NCBI Taxonomy" id="1220162"/>
    <lineage>
        <taxon>Eukaryota</taxon>
        <taxon>Fungi</taxon>
        <taxon>Dikarya</taxon>
        <taxon>Basidiomycota</taxon>
        <taxon>Agaricomycotina</taxon>
        <taxon>Tremellomycetes</taxon>
        <taxon>Trichosporonales</taxon>
        <taxon>Trichosporonaceae</taxon>
        <taxon>Trichosporon</taxon>
    </lineage>
</organism>
<dbReference type="PANTHER" id="PTHR13295:SF4">
    <property type="entry name" value="GLUTAMATE--CYSTEINE LIGASE REGULATORY SUBUNIT"/>
    <property type="match status" value="1"/>
</dbReference>
<dbReference type="eggNOG" id="ENOG502RB5Z">
    <property type="taxonomic scope" value="Eukaryota"/>
</dbReference>
<dbReference type="InterPro" id="IPR032963">
    <property type="entry name" value="Gclm"/>
</dbReference>
<dbReference type="STRING" id="1220162.K1V899"/>